<dbReference type="Proteomes" id="UP000002316">
    <property type="component" value="Chromosome 11"/>
</dbReference>
<keyword evidence="1" id="KW-1133">Transmembrane helix</keyword>
<dbReference type="KEGG" id="tbg:TbgDal_XI2070"/>
<feature type="transmembrane region" description="Helical" evidence="1">
    <location>
        <begin position="52"/>
        <end position="75"/>
    </location>
</feature>
<feature type="transmembrane region" description="Helical" evidence="1">
    <location>
        <begin position="26"/>
        <end position="46"/>
    </location>
</feature>
<organism evidence="2 3">
    <name type="scientific">Trypanosoma brucei gambiense (strain MHOM/CI/86/DAL972)</name>
    <dbReference type="NCBI Taxonomy" id="679716"/>
    <lineage>
        <taxon>Eukaryota</taxon>
        <taxon>Discoba</taxon>
        <taxon>Euglenozoa</taxon>
        <taxon>Kinetoplastea</taxon>
        <taxon>Metakinetoplastina</taxon>
        <taxon>Trypanosomatida</taxon>
        <taxon>Trypanosomatidae</taxon>
        <taxon>Trypanosoma</taxon>
    </lineage>
</organism>
<accession>D0A5Y9</accession>
<dbReference type="GeneID" id="23867173"/>
<dbReference type="EMBL" id="FN554974">
    <property type="protein sequence ID" value="CBH17090.1"/>
    <property type="molecule type" value="Genomic_DNA"/>
</dbReference>
<protein>
    <submittedName>
        <fullName evidence="2">Uncharacterized protein</fullName>
    </submittedName>
</protein>
<feature type="transmembrane region" description="Helical" evidence="1">
    <location>
        <begin position="82"/>
        <end position="99"/>
    </location>
</feature>
<evidence type="ECO:0000313" key="2">
    <source>
        <dbReference type="EMBL" id="CBH17090.1"/>
    </source>
</evidence>
<dbReference type="RefSeq" id="XP_011779354.1">
    <property type="nucleotide sequence ID" value="XM_011781052.1"/>
</dbReference>
<sequence>MYKCFPFPALAHYLSDSSVLYRGNRFVQFTFSVSVTFLLQALGRSGRRCASYHHVLCFFSDPVMQFFALVLICVCCRRAGNVFRMLFLFCALVVGISYIT</sequence>
<proteinExistence type="predicted"/>
<evidence type="ECO:0000313" key="3">
    <source>
        <dbReference type="Proteomes" id="UP000002316"/>
    </source>
</evidence>
<keyword evidence="1" id="KW-0812">Transmembrane</keyword>
<keyword evidence="1" id="KW-0472">Membrane</keyword>
<evidence type="ECO:0000256" key="1">
    <source>
        <dbReference type="SAM" id="Phobius"/>
    </source>
</evidence>
<dbReference type="AlphaFoldDB" id="D0A5Y9"/>
<gene>
    <name evidence="2" type="ORF">TbgDal_XI2070</name>
</gene>
<reference evidence="3" key="1">
    <citation type="journal article" date="2010" name="PLoS Negl. Trop. Dis.">
        <title>The genome sequence of Trypanosoma brucei gambiense, causative agent of chronic human african trypanosomiasis.</title>
        <authorList>
            <person name="Jackson A.P."/>
            <person name="Sanders M."/>
            <person name="Berry A."/>
            <person name="McQuillan J."/>
            <person name="Aslett M.A."/>
            <person name="Quail M.A."/>
            <person name="Chukualim B."/>
            <person name="Capewell P."/>
            <person name="MacLeod A."/>
            <person name="Melville S.E."/>
            <person name="Gibson W."/>
            <person name="Barry J.D."/>
            <person name="Berriman M."/>
            <person name="Hertz-Fowler C."/>
        </authorList>
    </citation>
    <scope>NUCLEOTIDE SEQUENCE [LARGE SCALE GENOMIC DNA]</scope>
    <source>
        <strain evidence="3">MHOM/CI/86/DAL972</strain>
    </source>
</reference>
<name>D0A5Y9_TRYB9</name>